<reference evidence="1 2" key="1">
    <citation type="submission" date="2021-07" db="EMBL/GenBank/DDBJ databases">
        <authorList>
            <person name="Palmer J.M."/>
        </authorList>
    </citation>
    <scope>NUCLEOTIDE SEQUENCE [LARGE SCALE GENOMIC DNA]</scope>
    <source>
        <strain evidence="1 2">AT_MEX2019</strain>
        <tissue evidence="1">Muscle</tissue>
    </source>
</reference>
<evidence type="ECO:0000313" key="1">
    <source>
        <dbReference type="EMBL" id="MED6247146.1"/>
    </source>
</evidence>
<keyword evidence="2" id="KW-1185">Reference proteome</keyword>
<protein>
    <submittedName>
        <fullName evidence="1">Uncharacterized protein</fullName>
    </submittedName>
</protein>
<gene>
    <name evidence="1" type="ORF">ATANTOWER_031917</name>
</gene>
<dbReference type="EMBL" id="JAHUTI010048499">
    <property type="protein sequence ID" value="MED6247146.1"/>
    <property type="molecule type" value="Genomic_DNA"/>
</dbReference>
<proteinExistence type="predicted"/>
<comment type="caution">
    <text evidence="1">The sequence shown here is derived from an EMBL/GenBank/DDBJ whole genome shotgun (WGS) entry which is preliminary data.</text>
</comment>
<dbReference type="Proteomes" id="UP001345963">
    <property type="component" value="Unassembled WGS sequence"/>
</dbReference>
<accession>A0ABU7B979</accession>
<sequence>MIRRPSPRRSCTTMSHRSNQNAPAALIEVVFPTTWSKGIGTAVRLVEYNHPSTATKSSCNASPLLMPT</sequence>
<organism evidence="1 2">
    <name type="scientific">Ataeniobius toweri</name>
    <dbReference type="NCBI Taxonomy" id="208326"/>
    <lineage>
        <taxon>Eukaryota</taxon>
        <taxon>Metazoa</taxon>
        <taxon>Chordata</taxon>
        <taxon>Craniata</taxon>
        <taxon>Vertebrata</taxon>
        <taxon>Euteleostomi</taxon>
        <taxon>Actinopterygii</taxon>
        <taxon>Neopterygii</taxon>
        <taxon>Teleostei</taxon>
        <taxon>Neoteleostei</taxon>
        <taxon>Acanthomorphata</taxon>
        <taxon>Ovalentaria</taxon>
        <taxon>Atherinomorphae</taxon>
        <taxon>Cyprinodontiformes</taxon>
        <taxon>Goodeidae</taxon>
        <taxon>Ataeniobius</taxon>
    </lineage>
</organism>
<name>A0ABU7B979_9TELE</name>
<evidence type="ECO:0000313" key="2">
    <source>
        <dbReference type="Proteomes" id="UP001345963"/>
    </source>
</evidence>